<dbReference type="AlphaFoldDB" id="A0A922HQF8"/>
<reference evidence="2" key="4">
    <citation type="journal article" date="2022" name="Res Sq">
        <title>Comparative Genomics Reveals Insights into the Divergent Evolution of Astigmatic Mites and Household Pest Adaptations.</title>
        <authorList>
            <person name="Xiong Q."/>
            <person name="Wan A.T.-Y."/>
            <person name="Liu X.-Y."/>
            <person name="Fung C.S.-H."/>
            <person name="Xiao X."/>
            <person name="Malainual N."/>
            <person name="Hou J."/>
            <person name="Wang L."/>
            <person name="Wang M."/>
            <person name="Yang K."/>
            <person name="Cui Y."/>
            <person name="Leung E."/>
            <person name="Nong W."/>
            <person name="Shin S.-K."/>
            <person name="Au S."/>
            <person name="Jeong K.Y."/>
            <person name="Chew F.T."/>
            <person name="Hui J."/>
            <person name="Leung T.F."/>
            <person name="Tungtrongchitr A."/>
            <person name="Zhong N."/>
            <person name="Liu Z."/>
            <person name="Tsui S."/>
        </authorList>
    </citation>
    <scope>NUCLEOTIDE SEQUENCE</scope>
    <source>
        <strain evidence="2">Derf</strain>
        <tissue evidence="2">Whole organism</tissue>
    </source>
</reference>
<accession>A0A922HQF8</accession>
<evidence type="ECO:0000313" key="2">
    <source>
        <dbReference type="EMBL" id="KAH9502107.1"/>
    </source>
</evidence>
<sequence length="139" mass="16541">MLIQPRKFILSTVIPMIIVVAVHLLTIDGTILDDCKVDGDKNLTEKRYAQLQSIEMEYLLAKSEAQKLIEENREKGVQDDNLINRYEDLLRNYEQYDYMMKNDPEMCDVFIQELRDNVNYFVEKVLKPRKKELKEMFSE</sequence>
<proteinExistence type="predicted"/>
<protein>
    <submittedName>
        <fullName evidence="2">Uncharacterized protein</fullName>
    </submittedName>
</protein>
<keyword evidence="3" id="KW-1185">Reference proteome</keyword>
<comment type="caution">
    <text evidence="2">The sequence shown here is derived from an EMBL/GenBank/DDBJ whole genome shotgun (WGS) entry which is preliminary data.</text>
</comment>
<reference evidence="2" key="1">
    <citation type="submission" date="2013-05" db="EMBL/GenBank/DDBJ databases">
        <authorList>
            <person name="Yim A.K.Y."/>
            <person name="Chan T.F."/>
            <person name="Ji K.M."/>
            <person name="Liu X.Y."/>
            <person name="Zhou J.W."/>
            <person name="Li R.Q."/>
            <person name="Yang K.Y."/>
            <person name="Li J."/>
            <person name="Li M."/>
            <person name="Law P.T.W."/>
            <person name="Wu Y.L."/>
            <person name="Cai Z.L."/>
            <person name="Qin H."/>
            <person name="Bao Y."/>
            <person name="Leung R.K.K."/>
            <person name="Ng P.K.S."/>
            <person name="Zou J."/>
            <person name="Zhong X.J."/>
            <person name="Ran P.X."/>
            <person name="Zhong N.S."/>
            <person name="Liu Z.G."/>
            <person name="Tsui S.K.W."/>
        </authorList>
    </citation>
    <scope>NUCLEOTIDE SEQUENCE</scope>
    <source>
        <strain evidence="2">Derf</strain>
        <tissue evidence="2">Whole organism</tissue>
    </source>
</reference>
<dbReference type="EMBL" id="SDOV01000005">
    <property type="protein sequence ID" value="KAH7640223.1"/>
    <property type="molecule type" value="Genomic_DNA"/>
</dbReference>
<dbReference type="EMBL" id="ASGP02000006">
    <property type="protein sequence ID" value="KAH9502107.1"/>
    <property type="molecule type" value="Genomic_DNA"/>
</dbReference>
<dbReference type="OrthoDB" id="6499491at2759"/>
<gene>
    <name evidence="2" type="ORF">DERF_012901</name>
    <name evidence="1" type="ORF">HUG17_7690</name>
</gene>
<name>A0A922HQF8_DERFA</name>
<organism evidence="2 3">
    <name type="scientific">Dermatophagoides farinae</name>
    <name type="common">American house dust mite</name>
    <dbReference type="NCBI Taxonomy" id="6954"/>
    <lineage>
        <taxon>Eukaryota</taxon>
        <taxon>Metazoa</taxon>
        <taxon>Ecdysozoa</taxon>
        <taxon>Arthropoda</taxon>
        <taxon>Chelicerata</taxon>
        <taxon>Arachnida</taxon>
        <taxon>Acari</taxon>
        <taxon>Acariformes</taxon>
        <taxon>Sarcoptiformes</taxon>
        <taxon>Astigmata</taxon>
        <taxon>Psoroptidia</taxon>
        <taxon>Analgoidea</taxon>
        <taxon>Pyroglyphidae</taxon>
        <taxon>Dermatophagoidinae</taxon>
        <taxon>Dermatophagoides</taxon>
    </lineage>
</organism>
<evidence type="ECO:0000313" key="3">
    <source>
        <dbReference type="Proteomes" id="UP000790347"/>
    </source>
</evidence>
<dbReference type="Proteomes" id="UP000790347">
    <property type="component" value="Unassembled WGS sequence"/>
</dbReference>
<reference evidence="1" key="3">
    <citation type="journal article" date="2021" name="World Allergy Organ. J.">
        <title>Chromosome-level assembly of Dermatophagoides farinae genome and transcriptome reveals two novel allergens Der f 37 and Der f 39.</title>
        <authorList>
            <person name="Chen J."/>
            <person name="Cai Z."/>
            <person name="Fan D."/>
            <person name="Hu J."/>
            <person name="Hou Y."/>
            <person name="He Y."/>
            <person name="Zhang Z."/>
            <person name="Zhao Z."/>
            <person name="Gao P."/>
            <person name="Hu W."/>
            <person name="Sun J."/>
            <person name="Li J."/>
            <person name="Ji K."/>
        </authorList>
    </citation>
    <scope>NUCLEOTIDE SEQUENCE</scope>
    <source>
        <strain evidence="1">JKM2019</strain>
    </source>
</reference>
<evidence type="ECO:0000313" key="1">
    <source>
        <dbReference type="EMBL" id="KAH7640223.1"/>
    </source>
</evidence>
<dbReference type="Proteomes" id="UP000828236">
    <property type="component" value="Unassembled WGS sequence"/>
</dbReference>
<reference evidence="1" key="2">
    <citation type="submission" date="2020-06" db="EMBL/GenBank/DDBJ databases">
        <authorList>
            <person name="Ji K."/>
            <person name="Li J."/>
        </authorList>
    </citation>
    <scope>NUCLEOTIDE SEQUENCE</scope>
    <source>
        <strain evidence="1">JKM2019</strain>
        <tissue evidence="1">Whole body</tissue>
    </source>
</reference>